<accession>A0ABW5A3B6</accession>
<dbReference type="Proteomes" id="UP001597343">
    <property type="component" value="Unassembled WGS sequence"/>
</dbReference>
<comment type="caution">
    <text evidence="1">The sequence shown here is derived from an EMBL/GenBank/DDBJ whole genome shotgun (WGS) entry which is preliminary data.</text>
</comment>
<proteinExistence type="predicted"/>
<gene>
    <name evidence="1" type="ORF">ACFSOY_19110</name>
</gene>
<protein>
    <submittedName>
        <fullName evidence="1">Uncharacterized protein</fullName>
    </submittedName>
</protein>
<sequence>MKKRNVWVVSLLLLIGAGAIWYVDDRRQSQHEEEYTKHLANAVSYFETAEQQAVLILEGWEKRSPQDVANALLAISSALTSARIEIGSIDGYFRYHGDPDLRGSTSFFTNLVDMYKLEVDSKLRETWVFTNSPDRSEDTEEYWDSLHQKIGIYKRDFGRFAKVDREVFEKRNLSDVGAHWLNWTEDLENEEVKDQYARRYGDHRSTSAD</sequence>
<reference evidence="2" key="1">
    <citation type="journal article" date="2019" name="Int. J. Syst. Evol. Microbiol.">
        <title>The Global Catalogue of Microorganisms (GCM) 10K type strain sequencing project: providing services to taxonomists for standard genome sequencing and annotation.</title>
        <authorList>
            <consortium name="The Broad Institute Genomics Platform"/>
            <consortium name="The Broad Institute Genome Sequencing Center for Infectious Disease"/>
            <person name="Wu L."/>
            <person name="Ma J."/>
        </authorList>
    </citation>
    <scope>NUCLEOTIDE SEQUENCE [LARGE SCALE GENOMIC DNA]</scope>
    <source>
        <strain evidence="2">CGMCC 1.13574</strain>
    </source>
</reference>
<keyword evidence="2" id="KW-1185">Reference proteome</keyword>
<name>A0ABW5A3B6_9BACL</name>
<evidence type="ECO:0000313" key="2">
    <source>
        <dbReference type="Proteomes" id="UP001597343"/>
    </source>
</evidence>
<dbReference type="EMBL" id="JBHUIO010000011">
    <property type="protein sequence ID" value="MFD2172079.1"/>
    <property type="molecule type" value="Genomic_DNA"/>
</dbReference>
<dbReference type="RefSeq" id="WP_386049419.1">
    <property type="nucleotide sequence ID" value="NZ_JBHUIO010000011.1"/>
</dbReference>
<evidence type="ECO:0000313" key="1">
    <source>
        <dbReference type="EMBL" id="MFD2172079.1"/>
    </source>
</evidence>
<organism evidence="1 2">
    <name type="scientific">Tumebacillus lipolyticus</name>
    <dbReference type="NCBI Taxonomy" id="1280370"/>
    <lineage>
        <taxon>Bacteria</taxon>
        <taxon>Bacillati</taxon>
        <taxon>Bacillota</taxon>
        <taxon>Bacilli</taxon>
        <taxon>Bacillales</taxon>
        <taxon>Alicyclobacillaceae</taxon>
        <taxon>Tumebacillus</taxon>
    </lineage>
</organism>